<dbReference type="CDD" id="cd24012">
    <property type="entry name" value="ASKHA_NBD_KDGal-kinase"/>
    <property type="match status" value="1"/>
</dbReference>
<dbReference type="Pfam" id="PF05035">
    <property type="entry name" value="DGOK"/>
    <property type="match status" value="1"/>
</dbReference>
<proteinExistence type="predicted"/>
<keyword evidence="1" id="KW-0808">Transferase</keyword>
<keyword evidence="2" id="KW-1185">Reference proteome</keyword>
<dbReference type="InterPro" id="IPR042258">
    <property type="entry name" value="DGOK_N"/>
</dbReference>
<dbReference type="InParanoid" id="A0A423PNT5"/>
<accession>A0A423PNT5</accession>
<dbReference type="AlphaFoldDB" id="A0A423PNT5"/>
<dbReference type="Gene3D" id="3.30.420.310">
    <property type="entry name" value="2-keto-3-deoxy-galactonokinase, C-terminal domain"/>
    <property type="match status" value="1"/>
</dbReference>
<comment type="caution">
    <text evidence="1">The sequence shown here is derived from an EMBL/GenBank/DDBJ whole genome shotgun (WGS) entry which is preliminary data.</text>
</comment>
<evidence type="ECO:0000313" key="2">
    <source>
        <dbReference type="Proteomes" id="UP000285310"/>
    </source>
</evidence>
<dbReference type="OrthoDB" id="256574at2"/>
<reference evidence="1 2" key="1">
    <citation type="submission" date="2013-10" db="EMBL/GenBank/DDBJ databases">
        <title>Salinisphaera japonica YTM-1 Genome Sequencing.</title>
        <authorList>
            <person name="Lai Q."/>
            <person name="Li C."/>
            <person name="Shao Z."/>
        </authorList>
    </citation>
    <scope>NUCLEOTIDE SEQUENCE [LARGE SCALE GENOMIC DNA]</scope>
    <source>
        <strain evidence="1 2">YTM-1</strain>
    </source>
</reference>
<dbReference type="RefSeq" id="WP_123658464.1">
    <property type="nucleotide sequence ID" value="NZ_AYKG01000029.1"/>
</dbReference>
<dbReference type="EMBL" id="AYKG01000029">
    <property type="protein sequence ID" value="ROO27191.1"/>
    <property type="molecule type" value="Genomic_DNA"/>
</dbReference>
<dbReference type="FunCoup" id="A0A423PNT5">
    <property type="interactions" value="34"/>
</dbReference>
<dbReference type="SUPFAM" id="SSF53067">
    <property type="entry name" value="Actin-like ATPase domain"/>
    <property type="match status" value="1"/>
</dbReference>
<dbReference type="GO" id="GO:0034194">
    <property type="term" value="P:D-galactonate catabolic process"/>
    <property type="evidence" value="ECO:0007669"/>
    <property type="project" value="InterPro"/>
</dbReference>
<evidence type="ECO:0000313" key="1">
    <source>
        <dbReference type="EMBL" id="ROO27191.1"/>
    </source>
</evidence>
<dbReference type="Gene3D" id="3.30.420.300">
    <property type="entry name" value="2-keto-3-deoxy-galactonokinase, substrate binding domain"/>
    <property type="match status" value="1"/>
</dbReference>
<sequence>MTDNHTSPAALIAVDWGTSSLRAWLLDADGQVLDARRSDQGLMQVANSDFAGTYHALVHDWVRAHGRCPAIACGMIGSQGGWHEVPYIETPAAPASLAERLAVIDTEAGAFHIVPGVMQAPAAGRLADVMRGEETQSLGALALDPTLAASARLITPGTHSKWITVEDGRLGTFATYMTGELYALLTAHSILGRPAQACAETPDPAAFDLGVATARDTGETGGMRALFSARSRWLAGELSAADTTAYLSGLLIGEELRSALGHDDHKIPICLIGDADLCARYQRALGHFDRAPARIIEDAARHGLWRIAEQAGLLAKEQL</sequence>
<gene>
    <name evidence="1" type="ORF">SAJA_09865</name>
</gene>
<dbReference type="Proteomes" id="UP000285310">
    <property type="component" value="Unassembled WGS sequence"/>
</dbReference>
<dbReference type="InterPro" id="IPR007729">
    <property type="entry name" value="DGOK"/>
</dbReference>
<name>A0A423PNT5_9GAMM</name>
<dbReference type="InterPro" id="IPR043129">
    <property type="entry name" value="ATPase_NBD"/>
</dbReference>
<dbReference type="InterPro" id="IPR042257">
    <property type="entry name" value="DGOK_C"/>
</dbReference>
<protein>
    <submittedName>
        <fullName evidence="1">2-keto-3-deoxy-galactonokinase</fullName>
    </submittedName>
</protein>
<keyword evidence="1" id="KW-0418">Kinase</keyword>
<dbReference type="GO" id="GO:0008671">
    <property type="term" value="F:2-dehydro-3-deoxygalactonokinase activity"/>
    <property type="evidence" value="ECO:0007669"/>
    <property type="project" value="InterPro"/>
</dbReference>
<organism evidence="1 2">
    <name type="scientific">Salinisphaera japonica YTM-1</name>
    <dbReference type="NCBI Taxonomy" id="1209778"/>
    <lineage>
        <taxon>Bacteria</taxon>
        <taxon>Pseudomonadati</taxon>
        <taxon>Pseudomonadota</taxon>
        <taxon>Gammaproteobacteria</taxon>
        <taxon>Salinisphaerales</taxon>
        <taxon>Salinisphaeraceae</taxon>
        <taxon>Salinisphaera</taxon>
    </lineage>
</organism>